<name>A0A1Y2I746_TRAC3</name>
<accession>A0A1Y2I746</accession>
<sequence>MATSRFDEHRTGNRVNANKKVDGVYYPMRVTMQAMPTTTLCPHILTSSEAFLDRSREGAKYMILLVPALAVTACSAFRRNGVVGLSESQVELPIPVPIPSILWTGGAITGSDAQLLQLAANVVLLWTRTTCSTVPRRSSESRSTVAYCTRLAAPTLNISAVPGAPLHRATATCPSAAYRAGVTVLG</sequence>
<dbReference type="EMBL" id="KZ084160">
    <property type="protein sequence ID" value="OSC96977.1"/>
    <property type="molecule type" value="Genomic_DNA"/>
</dbReference>
<evidence type="ECO:0000313" key="2">
    <source>
        <dbReference type="Proteomes" id="UP000193067"/>
    </source>
</evidence>
<gene>
    <name evidence="1" type="ORF">PYCCODRAFT_1440592</name>
</gene>
<proteinExistence type="predicted"/>
<evidence type="ECO:0000313" key="1">
    <source>
        <dbReference type="EMBL" id="OSC96977.1"/>
    </source>
</evidence>
<reference evidence="1 2" key="1">
    <citation type="journal article" date="2015" name="Biotechnol. Biofuels">
        <title>Enhanced degradation of softwood versus hardwood by the white-rot fungus Pycnoporus coccineus.</title>
        <authorList>
            <person name="Couturier M."/>
            <person name="Navarro D."/>
            <person name="Chevret D."/>
            <person name="Henrissat B."/>
            <person name="Piumi F."/>
            <person name="Ruiz-Duenas F.J."/>
            <person name="Martinez A.T."/>
            <person name="Grigoriev I.V."/>
            <person name="Riley R."/>
            <person name="Lipzen A."/>
            <person name="Berrin J.G."/>
            <person name="Master E.R."/>
            <person name="Rosso M.N."/>
        </authorList>
    </citation>
    <scope>NUCLEOTIDE SEQUENCE [LARGE SCALE GENOMIC DNA]</scope>
    <source>
        <strain evidence="1 2">BRFM310</strain>
    </source>
</reference>
<dbReference type="Proteomes" id="UP000193067">
    <property type="component" value="Unassembled WGS sequence"/>
</dbReference>
<dbReference type="AlphaFoldDB" id="A0A1Y2I746"/>
<protein>
    <submittedName>
        <fullName evidence="1">Uncharacterized protein</fullName>
    </submittedName>
</protein>
<keyword evidence="2" id="KW-1185">Reference proteome</keyword>
<organism evidence="1 2">
    <name type="scientific">Trametes coccinea (strain BRFM310)</name>
    <name type="common">Pycnoporus coccineus</name>
    <dbReference type="NCBI Taxonomy" id="1353009"/>
    <lineage>
        <taxon>Eukaryota</taxon>
        <taxon>Fungi</taxon>
        <taxon>Dikarya</taxon>
        <taxon>Basidiomycota</taxon>
        <taxon>Agaricomycotina</taxon>
        <taxon>Agaricomycetes</taxon>
        <taxon>Polyporales</taxon>
        <taxon>Polyporaceae</taxon>
        <taxon>Trametes</taxon>
    </lineage>
</organism>